<dbReference type="SUPFAM" id="SSF55658">
    <property type="entry name" value="L9 N-domain-like"/>
    <property type="match status" value="1"/>
</dbReference>
<dbReference type="Gene3D" id="3.40.970.10">
    <property type="entry name" value="Ribonuclease H1, N-terminal domain"/>
    <property type="match status" value="1"/>
</dbReference>
<sequence length="604" mass="69154">MPFSFYAVARGRRPGIYPDWDSCKAQVDKFKGNRYQGYNSMQEAEEYMRMYGASDCSSLVNRSQQAGPASSLPFRERWKPYPEIARSQRVKASSKAEYRKSRNKYYKKRSMAVVQEVIDLFFSDPDLGMLKCWQRLCRAVRIEPRDTENQCKADLRGTLVNIFDLIEAVHENKPVPVWPLEQWAEFKNYTRKPANYLSREIAKDNEILACFLQDLTLAQPRRCGSPRPLVDAEEVTRAVPPTPPLPDPVDSSHAQPLPNKRAPTVEQGQTTQQPEAKRPRMLSPETHVDEPDCDIFTDFPPESAFNDHDVSHFETRFANGKQCYVRCRDACVEPDSEQDTEFGDESDTEPDTEPDIDSEDDVAALITEGYSECSPEPNPPLRGFEYYCCPTDGQNRIFRRRDPDYESDNVASMVDDGFSECSLEPDHPRLGYTYTYRDVNGQLHLFRRRDSDYESESEEADLESDDTASMINDGFSECSWPAEGPLCGYEYEGRTIGGQARLFRRRDPDYELESAPDMELDNEPKTEPDIESKNRPPMIDDYSSSDSTSNLKTERIKSGSSPPAPETSEKQRVMSQCIKPELRERTSLRQSRLDTFFKPGPTSF</sequence>
<feature type="region of interest" description="Disordered" evidence="9">
    <location>
        <begin position="222"/>
        <end position="286"/>
    </location>
</feature>
<evidence type="ECO:0000313" key="12">
    <source>
        <dbReference type="Proteomes" id="UP000193689"/>
    </source>
</evidence>
<dbReference type="GeneID" id="63779713"/>
<keyword evidence="12" id="KW-1185">Reference proteome</keyword>
<accession>A0A1Y2EBJ3</accession>
<dbReference type="AlphaFoldDB" id="A0A1Y2EBJ3"/>
<name>A0A1Y2EBJ3_9PEZI</name>
<dbReference type="PANTHER" id="PTHR38846:SF1">
    <property type="entry name" value="C3H1-TYPE DOMAIN-CONTAINING PROTEIN"/>
    <property type="match status" value="1"/>
</dbReference>
<feature type="compositionally biased region" description="Acidic residues" evidence="9">
    <location>
        <begin position="512"/>
        <end position="521"/>
    </location>
</feature>
<gene>
    <name evidence="11" type="ORF">BCR38DRAFT_482414</name>
</gene>
<dbReference type="EC" id="3.1.26.4" evidence="3"/>
<evidence type="ECO:0000259" key="10">
    <source>
        <dbReference type="Pfam" id="PF01693"/>
    </source>
</evidence>
<keyword evidence="4" id="KW-0540">Nuclease</keyword>
<feature type="region of interest" description="Disordered" evidence="9">
    <location>
        <begin position="512"/>
        <end position="604"/>
    </location>
</feature>
<dbReference type="FunFam" id="3.40.970.10:FF:000001">
    <property type="entry name" value="Ribonuclease H1"/>
    <property type="match status" value="1"/>
</dbReference>
<evidence type="ECO:0000256" key="2">
    <source>
        <dbReference type="ARBA" id="ARBA00005300"/>
    </source>
</evidence>
<keyword evidence="6" id="KW-0255">Endonuclease</keyword>
<evidence type="ECO:0000256" key="6">
    <source>
        <dbReference type="ARBA" id="ARBA00022759"/>
    </source>
</evidence>
<comment type="similarity">
    <text evidence="2">Belongs to the RNase H family.</text>
</comment>
<evidence type="ECO:0000256" key="5">
    <source>
        <dbReference type="ARBA" id="ARBA00022723"/>
    </source>
</evidence>
<dbReference type="InParanoid" id="A0A1Y2EBJ3"/>
<dbReference type="OrthoDB" id="6105938at2759"/>
<reference evidence="11 12" key="1">
    <citation type="submission" date="2016-07" db="EMBL/GenBank/DDBJ databases">
        <title>Pervasive Adenine N6-methylation of Active Genes in Fungi.</title>
        <authorList>
            <consortium name="DOE Joint Genome Institute"/>
            <person name="Mondo S.J."/>
            <person name="Dannebaum R.O."/>
            <person name="Kuo R.C."/>
            <person name="Labutti K."/>
            <person name="Haridas S."/>
            <person name="Kuo A."/>
            <person name="Salamov A."/>
            <person name="Ahrendt S.R."/>
            <person name="Lipzen A."/>
            <person name="Sullivan W."/>
            <person name="Andreopoulos W.B."/>
            <person name="Clum A."/>
            <person name="Lindquist E."/>
            <person name="Daum C."/>
            <person name="Ramamoorthy G.K."/>
            <person name="Gryganskyi A."/>
            <person name="Culley D."/>
            <person name="Magnuson J.K."/>
            <person name="James T.Y."/>
            <person name="O'Malley M.A."/>
            <person name="Stajich J.E."/>
            <person name="Spatafora J.W."/>
            <person name="Visel A."/>
            <person name="Grigoriev I.V."/>
        </authorList>
    </citation>
    <scope>NUCLEOTIDE SEQUENCE [LARGE SCALE GENOMIC DNA]</scope>
    <source>
        <strain evidence="11 12">CBS 129021</strain>
    </source>
</reference>
<dbReference type="RefSeq" id="XP_040719227.1">
    <property type="nucleotide sequence ID" value="XM_040863501.1"/>
</dbReference>
<feature type="compositionally biased region" description="Polar residues" evidence="9">
    <location>
        <begin position="542"/>
        <end position="551"/>
    </location>
</feature>
<protein>
    <recommendedName>
        <fullName evidence="3">ribonuclease H</fullName>
        <ecNumber evidence="3">3.1.26.4</ecNumber>
    </recommendedName>
</protein>
<dbReference type="PANTHER" id="PTHR38846">
    <property type="entry name" value="C3H1-TYPE DOMAIN-CONTAINING PROTEIN"/>
    <property type="match status" value="1"/>
</dbReference>
<comment type="caution">
    <text evidence="11">The sequence shown here is derived from an EMBL/GenBank/DDBJ whole genome shotgun (WGS) entry which is preliminary data.</text>
</comment>
<evidence type="ECO:0000256" key="4">
    <source>
        <dbReference type="ARBA" id="ARBA00022722"/>
    </source>
</evidence>
<keyword evidence="5" id="KW-0479">Metal-binding</keyword>
<keyword evidence="8" id="KW-0460">Magnesium</keyword>
<evidence type="ECO:0000256" key="9">
    <source>
        <dbReference type="SAM" id="MobiDB-lite"/>
    </source>
</evidence>
<comment type="cofactor">
    <cofactor evidence="1">
        <name>Mg(2+)</name>
        <dbReference type="ChEBI" id="CHEBI:18420"/>
    </cofactor>
</comment>
<evidence type="ECO:0000256" key="1">
    <source>
        <dbReference type="ARBA" id="ARBA00001946"/>
    </source>
</evidence>
<organism evidence="11 12">
    <name type="scientific">Pseudomassariella vexata</name>
    <dbReference type="NCBI Taxonomy" id="1141098"/>
    <lineage>
        <taxon>Eukaryota</taxon>
        <taxon>Fungi</taxon>
        <taxon>Dikarya</taxon>
        <taxon>Ascomycota</taxon>
        <taxon>Pezizomycotina</taxon>
        <taxon>Sordariomycetes</taxon>
        <taxon>Xylariomycetidae</taxon>
        <taxon>Amphisphaeriales</taxon>
        <taxon>Pseudomassariaceae</taxon>
        <taxon>Pseudomassariella</taxon>
    </lineage>
</organism>
<evidence type="ECO:0000256" key="7">
    <source>
        <dbReference type="ARBA" id="ARBA00022801"/>
    </source>
</evidence>
<keyword evidence="7" id="KW-0378">Hydrolase</keyword>
<dbReference type="InterPro" id="IPR037056">
    <property type="entry name" value="RNase_H1_N_sf"/>
</dbReference>
<feature type="compositionally biased region" description="Basic and acidic residues" evidence="9">
    <location>
        <begin position="522"/>
        <end position="534"/>
    </location>
</feature>
<evidence type="ECO:0000256" key="3">
    <source>
        <dbReference type="ARBA" id="ARBA00012180"/>
    </source>
</evidence>
<feature type="domain" description="Ribonuclease H1 N-terminal" evidence="10">
    <location>
        <begin position="5"/>
        <end position="47"/>
    </location>
</feature>
<feature type="region of interest" description="Disordered" evidence="9">
    <location>
        <begin position="334"/>
        <end position="358"/>
    </location>
</feature>
<evidence type="ECO:0000256" key="8">
    <source>
        <dbReference type="ARBA" id="ARBA00022842"/>
    </source>
</evidence>
<dbReference type="Pfam" id="PF01693">
    <property type="entry name" value="Cauli_VI"/>
    <property type="match status" value="1"/>
</dbReference>
<dbReference type="InterPro" id="IPR009027">
    <property type="entry name" value="Ribosomal_bL9/RNase_H1_N"/>
</dbReference>
<proteinExistence type="inferred from homology"/>
<dbReference type="STRING" id="1141098.A0A1Y2EBJ3"/>
<dbReference type="EMBL" id="MCFJ01000003">
    <property type="protein sequence ID" value="ORY68940.1"/>
    <property type="molecule type" value="Genomic_DNA"/>
</dbReference>
<dbReference type="GO" id="GO:0004523">
    <property type="term" value="F:RNA-DNA hybrid ribonuclease activity"/>
    <property type="evidence" value="ECO:0007669"/>
    <property type="project" value="UniProtKB-EC"/>
</dbReference>
<dbReference type="InterPro" id="IPR011320">
    <property type="entry name" value="RNase_H1_N"/>
</dbReference>
<evidence type="ECO:0000313" key="11">
    <source>
        <dbReference type="EMBL" id="ORY68940.1"/>
    </source>
</evidence>
<dbReference type="GO" id="GO:0046872">
    <property type="term" value="F:metal ion binding"/>
    <property type="evidence" value="ECO:0007669"/>
    <property type="project" value="UniProtKB-KW"/>
</dbReference>
<dbReference type="Proteomes" id="UP000193689">
    <property type="component" value="Unassembled WGS sequence"/>
</dbReference>